<dbReference type="InterPro" id="IPR002939">
    <property type="entry name" value="DnaJ_C"/>
</dbReference>
<name>A0A2N9X5H4_9NEIS</name>
<sequence length="322" mass="35537">MADRNYYEILGVDRKASDDDIKKAYRKLVRKYHPDVSKDPDAVAKTSEINIAYETLHDKEKRAEYDAMLDNPFGHGAQQQAGGRSGFNYQQYDFDPSHFGQNGAFGNGDFHFDDLFSAFGSRGGHGFQQNRTGPIKGEDQHAELVIDIDAAYHGAQRSMSLEMPTLNAQGQMSYERKTLNVKIPAGITEGQQIRLSGQGLPGFNGGAAGDLYLKISFRNQDNLYVQNRKDVYQRISVAPWTAALGGKIDVSTPAGKLSMNLPANSHNGQKMRLKGKGIPAKEAGDLYLLVNIVLPKSDTEADRAAWQALAQHYAGFQPENHV</sequence>
<keyword evidence="2 5" id="KW-0238">DNA-binding</keyword>
<dbReference type="GO" id="GO:0051082">
    <property type="term" value="F:unfolded protein binding"/>
    <property type="evidence" value="ECO:0007669"/>
    <property type="project" value="InterPro"/>
</dbReference>
<proteinExistence type="predicted"/>
<dbReference type="SUPFAM" id="SSF49493">
    <property type="entry name" value="HSP40/DnaJ peptide-binding domain"/>
    <property type="match status" value="2"/>
</dbReference>
<dbReference type="SMART" id="SM00271">
    <property type="entry name" value="DnaJ"/>
    <property type="match status" value="1"/>
</dbReference>
<evidence type="ECO:0000256" key="3">
    <source>
        <dbReference type="ARBA" id="ARBA00023186"/>
    </source>
</evidence>
<dbReference type="GO" id="GO:0042026">
    <property type="term" value="P:protein refolding"/>
    <property type="evidence" value="ECO:0007669"/>
    <property type="project" value="TreeGrafter"/>
</dbReference>
<keyword evidence="3" id="KW-0143">Chaperone</keyword>
<dbReference type="PANTHER" id="PTHR43096">
    <property type="entry name" value="DNAJ HOMOLOG 1, MITOCHONDRIAL-RELATED"/>
    <property type="match status" value="1"/>
</dbReference>
<dbReference type="PROSITE" id="PS50076">
    <property type="entry name" value="DNAJ_2"/>
    <property type="match status" value="1"/>
</dbReference>
<evidence type="ECO:0000313" key="6">
    <source>
        <dbReference type="Proteomes" id="UP000230202"/>
    </source>
</evidence>
<dbReference type="OrthoDB" id="9779889at2"/>
<dbReference type="Gene3D" id="1.10.287.110">
    <property type="entry name" value="DnaJ domain"/>
    <property type="match status" value="1"/>
</dbReference>
<reference evidence="5" key="1">
    <citation type="journal article" date="2017" name="MBio">
        <title>Type VI secretion-mediated competition in the bee gut microbiome.</title>
        <authorList>
            <person name="Steele M.I."/>
            <person name="Kwong W.K."/>
            <person name="Powell J.E."/>
            <person name="Whiteley M."/>
            <person name="Moran N.A."/>
        </authorList>
    </citation>
    <scope>NUCLEOTIDE SEQUENCE [LARGE SCALE GENOMIC DNA]</scope>
    <source>
        <strain evidence="5">WkB273</strain>
    </source>
</reference>
<dbReference type="InterPro" id="IPR008971">
    <property type="entry name" value="HSP40/DnaJ_pept-bd"/>
</dbReference>
<organism evidence="5 6">
    <name type="scientific">Snodgrassella alvi</name>
    <dbReference type="NCBI Taxonomy" id="1196083"/>
    <lineage>
        <taxon>Bacteria</taxon>
        <taxon>Pseudomonadati</taxon>
        <taxon>Pseudomonadota</taxon>
        <taxon>Betaproteobacteria</taxon>
        <taxon>Neisseriales</taxon>
        <taxon>Neisseriaceae</taxon>
        <taxon>Snodgrassella</taxon>
    </lineage>
</organism>
<dbReference type="EMBL" id="MEIL01000029">
    <property type="protein sequence ID" value="PIT38427.1"/>
    <property type="molecule type" value="Genomic_DNA"/>
</dbReference>
<protein>
    <submittedName>
        <fullName evidence="5">DNA-binding protein</fullName>
    </submittedName>
</protein>
<keyword evidence="6" id="KW-1185">Reference proteome</keyword>
<dbReference type="FunFam" id="2.60.260.20:FF:000008">
    <property type="entry name" value="Curved DNA-binding protein"/>
    <property type="match status" value="1"/>
</dbReference>
<dbReference type="Pfam" id="PF00226">
    <property type="entry name" value="DnaJ"/>
    <property type="match status" value="1"/>
</dbReference>
<dbReference type="CDD" id="cd10747">
    <property type="entry name" value="DnaJ_C"/>
    <property type="match status" value="1"/>
</dbReference>
<dbReference type="AlphaFoldDB" id="A0A2N9X5H4"/>
<comment type="caution">
    <text evidence="5">The sequence shown here is derived from an EMBL/GenBank/DDBJ whole genome shotgun (WGS) entry which is preliminary data.</text>
</comment>
<dbReference type="CDD" id="cd06257">
    <property type="entry name" value="DnaJ"/>
    <property type="match status" value="1"/>
</dbReference>
<evidence type="ECO:0000256" key="1">
    <source>
        <dbReference type="ARBA" id="ARBA00022490"/>
    </source>
</evidence>
<feature type="domain" description="J" evidence="4">
    <location>
        <begin position="5"/>
        <end position="69"/>
    </location>
</feature>
<accession>A0A2N9X5H4</accession>
<dbReference type="RefSeq" id="WP_100139933.1">
    <property type="nucleotide sequence ID" value="NZ_MEIL01000029.1"/>
</dbReference>
<evidence type="ECO:0000256" key="2">
    <source>
        <dbReference type="ARBA" id="ARBA00023125"/>
    </source>
</evidence>
<dbReference type="PRINTS" id="PR00625">
    <property type="entry name" value="JDOMAIN"/>
</dbReference>
<keyword evidence="1" id="KW-0963">Cytoplasm</keyword>
<dbReference type="InterPro" id="IPR001623">
    <property type="entry name" value="DnaJ_domain"/>
</dbReference>
<evidence type="ECO:0000259" key="4">
    <source>
        <dbReference type="PROSITE" id="PS50076"/>
    </source>
</evidence>
<dbReference type="InterPro" id="IPR036869">
    <property type="entry name" value="J_dom_sf"/>
</dbReference>
<gene>
    <name evidence="5" type="ORF">BHC54_07745</name>
</gene>
<dbReference type="Gene3D" id="2.60.260.20">
    <property type="entry name" value="Urease metallochaperone UreE, N-terminal domain"/>
    <property type="match status" value="2"/>
</dbReference>
<dbReference type="PANTHER" id="PTHR43096:SF52">
    <property type="entry name" value="DNAJ HOMOLOG 1, MITOCHONDRIAL-RELATED"/>
    <property type="match status" value="1"/>
</dbReference>
<dbReference type="GO" id="GO:0003677">
    <property type="term" value="F:DNA binding"/>
    <property type="evidence" value="ECO:0007669"/>
    <property type="project" value="UniProtKB-KW"/>
</dbReference>
<dbReference type="Pfam" id="PF01556">
    <property type="entry name" value="DnaJ_C"/>
    <property type="match status" value="1"/>
</dbReference>
<dbReference type="Proteomes" id="UP000230202">
    <property type="component" value="Unassembled WGS sequence"/>
</dbReference>
<dbReference type="GO" id="GO:0005737">
    <property type="term" value="C:cytoplasm"/>
    <property type="evidence" value="ECO:0007669"/>
    <property type="project" value="TreeGrafter"/>
</dbReference>
<dbReference type="SUPFAM" id="SSF46565">
    <property type="entry name" value="Chaperone J-domain"/>
    <property type="match status" value="1"/>
</dbReference>
<evidence type="ECO:0000313" key="5">
    <source>
        <dbReference type="EMBL" id="PIT38427.1"/>
    </source>
</evidence>